<evidence type="ECO:0000313" key="1">
    <source>
        <dbReference type="EMBL" id="SKA95904.1"/>
    </source>
</evidence>
<proteinExistence type="predicted"/>
<dbReference type="RefSeq" id="WP_427727122.1">
    <property type="nucleotide sequence ID" value="NZ_JBNNSD010000003.1"/>
</dbReference>
<gene>
    <name evidence="1" type="ORF">SAMN04244570_1729</name>
</gene>
<keyword evidence="2" id="KW-1185">Reference proteome</keyword>
<reference evidence="2" key="1">
    <citation type="submission" date="2017-02" db="EMBL/GenBank/DDBJ databases">
        <authorList>
            <person name="Varghese N."/>
            <person name="Submissions S."/>
        </authorList>
    </citation>
    <scope>NUCLEOTIDE SEQUENCE [LARGE SCALE GENOMIC DNA]</scope>
    <source>
        <strain evidence="2">DSM 23966</strain>
    </source>
</reference>
<dbReference type="InterPro" id="IPR010461">
    <property type="entry name" value="ComK"/>
</dbReference>
<dbReference type="AlphaFoldDB" id="A0A1T4Y272"/>
<organism evidence="1 2">
    <name type="scientific">Sporosarcina newyorkensis</name>
    <dbReference type="NCBI Taxonomy" id="759851"/>
    <lineage>
        <taxon>Bacteria</taxon>
        <taxon>Bacillati</taxon>
        <taxon>Bacillota</taxon>
        <taxon>Bacilli</taxon>
        <taxon>Bacillales</taxon>
        <taxon>Caryophanaceae</taxon>
        <taxon>Sporosarcina</taxon>
    </lineage>
</organism>
<name>A0A1T4Y272_9BACL</name>
<accession>A0A1T4Y272</accession>
<dbReference type="GO" id="GO:0030420">
    <property type="term" value="P:establishment of competence for transformation"/>
    <property type="evidence" value="ECO:0007669"/>
    <property type="project" value="InterPro"/>
</dbReference>
<dbReference type="Proteomes" id="UP000190042">
    <property type="component" value="Unassembled WGS sequence"/>
</dbReference>
<protein>
    <submittedName>
        <fullName evidence="1">Competence protein ComK</fullName>
    </submittedName>
</protein>
<dbReference type="Pfam" id="PF06338">
    <property type="entry name" value="ComK"/>
    <property type="match status" value="1"/>
</dbReference>
<sequence length="185" mass="20831">MESNKETVITPRTSVIFPHYDSAGKLCAKVLIDGQFVSVDMSPTNMVDLSLRYFGSSLRGAFDGSKSILGEKISMPPVVVNERLKLYWFPTKSPSSDDCIWLSLGHIYKYVKVDKGHTKVILTDGSSVTIPLSLHSFERRYQRAGMLKLIIEGRIRQHAYYEQANGVTYSISKDAKKRNFDVSES</sequence>
<dbReference type="EMBL" id="FUYJ01000002">
    <property type="protein sequence ID" value="SKA95904.1"/>
    <property type="molecule type" value="Genomic_DNA"/>
</dbReference>
<evidence type="ECO:0000313" key="2">
    <source>
        <dbReference type="Proteomes" id="UP000190042"/>
    </source>
</evidence>